<evidence type="ECO:0000256" key="14">
    <source>
        <dbReference type="ARBA" id="ARBA00048846"/>
    </source>
</evidence>
<comment type="catalytic activity">
    <reaction evidence="12">
        <text>3-fumarylpyruvate + H2O = fumarate + pyruvate + H(+)</text>
        <dbReference type="Rhea" id="RHEA:26168"/>
        <dbReference type="ChEBI" id="CHEBI:15361"/>
        <dbReference type="ChEBI" id="CHEBI:15377"/>
        <dbReference type="ChEBI" id="CHEBI:15378"/>
        <dbReference type="ChEBI" id="CHEBI:16854"/>
        <dbReference type="ChEBI" id="CHEBI:29806"/>
    </reaction>
</comment>
<evidence type="ECO:0000313" key="17">
    <source>
        <dbReference type="Proteomes" id="UP000053641"/>
    </source>
</evidence>
<feature type="non-terminal residue" evidence="16">
    <location>
        <position position="119"/>
    </location>
</feature>
<dbReference type="GO" id="GO:0005739">
    <property type="term" value="C:mitochondrion"/>
    <property type="evidence" value="ECO:0007669"/>
    <property type="project" value="TreeGrafter"/>
</dbReference>
<dbReference type="SUPFAM" id="SSF56529">
    <property type="entry name" value="FAH"/>
    <property type="match status" value="1"/>
</dbReference>
<comment type="similarity">
    <text evidence="1">Belongs to the FAH family.</text>
</comment>
<dbReference type="GO" id="GO:0047621">
    <property type="term" value="F:acylpyruvate hydrolase activity"/>
    <property type="evidence" value="ECO:0007669"/>
    <property type="project" value="UniProtKB-EC"/>
</dbReference>
<evidence type="ECO:0000256" key="5">
    <source>
        <dbReference type="ARBA" id="ARBA00039040"/>
    </source>
</evidence>
<dbReference type="STRING" id="94827.A0A099ZUW2"/>
<dbReference type="GO" id="GO:0008948">
    <property type="term" value="F:oxaloacetate decarboxylase activity"/>
    <property type="evidence" value="ECO:0007669"/>
    <property type="project" value="UniProtKB-EC"/>
</dbReference>
<evidence type="ECO:0000259" key="15">
    <source>
        <dbReference type="Pfam" id="PF01557"/>
    </source>
</evidence>
<dbReference type="PANTHER" id="PTHR11820:SF7">
    <property type="entry name" value="ACYLPYRUVASE FAHD1, MITOCHONDRIAL"/>
    <property type="match status" value="1"/>
</dbReference>
<evidence type="ECO:0000256" key="13">
    <source>
        <dbReference type="ARBA" id="ARBA00047973"/>
    </source>
</evidence>
<dbReference type="PANTHER" id="PTHR11820">
    <property type="entry name" value="ACYLPYRUVASE"/>
    <property type="match status" value="1"/>
</dbReference>
<evidence type="ECO:0000256" key="4">
    <source>
        <dbReference type="ARBA" id="ARBA00032305"/>
    </source>
</evidence>
<dbReference type="GO" id="GO:0018773">
    <property type="term" value="F:acetylpyruvate hydrolase activity"/>
    <property type="evidence" value="ECO:0007669"/>
    <property type="project" value="TreeGrafter"/>
</dbReference>
<evidence type="ECO:0000256" key="11">
    <source>
        <dbReference type="ARBA" id="ARBA00047858"/>
    </source>
</evidence>
<evidence type="ECO:0000256" key="12">
    <source>
        <dbReference type="ARBA" id="ARBA00047963"/>
    </source>
</evidence>
<name>A0A099ZUW2_TINGU</name>
<organism evidence="16 17">
    <name type="scientific">Tinamus guttatus</name>
    <name type="common">White-throated tinamou</name>
    <dbReference type="NCBI Taxonomy" id="94827"/>
    <lineage>
        <taxon>Eukaryota</taxon>
        <taxon>Metazoa</taxon>
        <taxon>Chordata</taxon>
        <taxon>Craniata</taxon>
        <taxon>Vertebrata</taxon>
        <taxon>Euteleostomi</taxon>
        <taxon>Archelosauria</taxon>
        <taxon>Archosauria</taxon>
        <taxon>Dinosauria</taxon>
        <taxon>Saurischia</taxon>
        <taxon>Theropoda</taxon>
        <taxon>Coelurosauria</taxon>
        <taxon>Aves</taxon>
        <taxon>Palaeognathae</taxon>
        <taxon>Tinamiformes</taxon>
        <taxon>Tinamidae</taxon>
        <taxon>Tinamus</taxon>
    </lineage>
</organism>
<comment type="catalytic activity">
    <reaction evidence="11">
        <text>a 3-acylpyruvate + H2O = a carboxylate + pyruvate + H(+)</text>
        <dbReference type="Rhea" id="RHEA:19009"/>
        <dbReference type="ChEBI" id="CHEBI:15361"/>
        <dbReference type="ChEBI" id="CHEBI:15377"/>
        <dbReference type="ChEBI" id="CHEBI:15378"/>
        <dbReference type="ChEBI" id="CHEBI:29067"/>
        <dbReference type="ChEBI" id="CHEBI:57278"/>
        <dbReference type="EC" id="3.7.1.5"/>
    </reaction>
</comment>
<dbReference type="EC" id="5.3.2.2" evidence="9"/>
<evidence type="ECO:0000256" key="8">
    <source>
        <dbReference type="ARBA" id="ARBA00044911"/>
    </source>
</evidence>
<dbReference type="GO" id="GO:0050163">
    <property type="term" value="F:oxaloacetate tautomerase activity"/>
    <property type="evidence" value="ECO:0007669"/>
    <property type="project" value="UniProtKB-EC"/>
</dbReference>
<evidence type="ECO:0000256" key="10">
    <source>
        <dbReference type="ARBA" id="ARBA00044980"/>
    </source>
</evidence>
<evidence type="ECO:0000256" key="1">
    <source>
        <dbReference type="ARBA" id="ARBA00010211"/>
    </source>
</evidence>
<dbReference type="InterPro" id="IPR036663">
    <property type="entry name" value="Fumarylacetoacetase_C_sf"/>
</dbReference>
<evidence type="ECO:0000256" key="3">
    <source>
        <dbReference type="ARBA" id="ARBA00022723"/>
    </source>
</evidence>
<dbReference type="Pfam" id="PF01557">
    <property type="entry name" value="FAA_hydrolase"/>
    <property type="match status" value="1"/>
</dbReference>
<protein>
    <recommendedName>
        <fullName evidence="10">Oxaloacetate tautomerase FAHD1, mitochondrial</fullName>
        <ecNumber evidence="5">3.7.1.5</ecNumber>
        <ecNumber evidence="2">4.1.1.112</ecNumber>
        <ecNumber evidence="9">5.3.2.2</ecNumber>
    </recommendedName>
    <alternativeName>
        <fullName evidence="7">Acylpyruvase FAHD1</fullName>
    </alternativeName>
    <alternativeName>
        <fullName evidence="6">Fumarylacetoacetate hydrolase domain-containing protein 1</fullName>
    </alternativeName>
    <alternativeName>
        <fullName evidence="4">Oxaloacetate decarboxylase</fullName>
    </alternativeName>
</protein>
<dbReference type="Gene3D" id="3.90.850.10">
    <property type="entry name" value="Fumarylacetoacetase-like, C-terminal domain"/>
    <property type="match status" value="1"/>
</dbReference>
<dbReference type="EC" id="4.1.1.112" evidence="2"/>
<gene>
    <name evidence="16" type="ORF">N309_00026</name>
</gene>
<accession>A0A099ZUW2</accession>
<evidence type="ECO:0000256" key="2">
    <source>
        <dbReference type="ARBA" id="ARBA00012947"/>
    </source>
</evidence>
<dbReference type="AlphaFoldDB" id="A0A099ZUW2"/>
<dbReference type="Proteomes" id="UP000053641">
    <property type="component" value="Unassembled WGS sequence"/>
</dbReference>
<dbReference type="EC" id="3.7.1.5" evidence="5"/>
<evidence type="ECO:0000313" key="16">
    <source>
        <dbReference type="EMBL" id="KGL85601.1"/>
    </source>
</evidence>
<dbReference type="GO" id="GO:0046872">
    <property type="term" value="F:metal ion binding"/>
    <property type="evidence" value="ECO:0007669"/>
    <property type="project" value="UniProtKB-KW"/>
</dbReference>
<proteinExistence type="inferred from homology"/>
<evidence type="ECO:0000256" key="6">
    <source>
        <dbReference type="ARBA" id="ARBA00042340"/>
    </source>
</evidence>
<comment type="catalytic activity">
    <reaction evidence="13">
        <text>oxaloacetate + H(+) = pyruvate + CO2</text>
        <dbReference type="Rhea" id="RHEA:15641"/>
        <dbReference type="ChEBI" id="CHEBI:15361"/>
        <dbReference type="ChEBI" id="CHEBI:15378"/>
        <dbReference type="ChEBI" id="CHEBI:16452"/>
        <dbReference type="ChEBI" id="CHEBI:16526"/>
        <dbReference type="EC" id="4.1.1.112"/>
    </reaction>
</comment>
<comment type="catalytic activity">
    <reaction evidence="8">
        <text>oxaloacetate = enol-oxaloacetate</text>
        <dbReference type="Rhea" id="RHEA:16021"/>
        <dbReference type="ChEBI" id="CHEBI:16452"/>
        <dbReference type="ChEBI" id="CHEBI:17479"/>
        <dbReference type="EC" id="5.3.2.2"/>
    </reaction>
    <physiologicalReaction direction="right-to-left" evidence="8">
        <dbReference type="Rhea" id="RHEA:16023"/>
    </physiologicalReaction>
</comment>
<keyword evidence="3" id="KW-0479">Metal-binding</keyword>
<dbReference type="InterPro" id="IPR011234">
    <property type="entry name" value="Fumarylacetoacetase-like_C"/>
</dbReference>
<keyword evidence="17" id="KW-1185">Reference proteome</keyword>
<evidence type="ECO:0000256" key="7">
    <source>
        <dbReference type="ARBA" id="ARBA00044830"/>
    </source>
</evidence>
<feature type="non-terminal residue" evidence="16">
    <location>
        <position position="1"/>
    </location>
</feature>
<sequence length="119" mass="13247">RDAQDECKEKGLPWTLAKAFDTSCPVSEFVPKERIADPHKLKIWLKVNGELRQEGDTSSMIFSIPYLISYISEIITLEEGDVILTGTPKGVGCVEVNDEMEAGIGDILSMRFTVAQQTR</sequence>
<comment type="catalytic activity">
    <reaction evidence="14">
        <text>acetylpyruvate + H2O = acetate + pyruvate + H(+)</text>
        <dbReference type="Rhea" id="RHEA:16097"/>
        <dbReference type="ChEBI" id="CHEBI:15360"/>
        <dbReference type="ChEBI" id="CHEBI:15361"/>
        <dbReference type="ChEBI" id="CHEBI:15377"/>
        <dbReference type="ChEBI" id="CHEBI:15378"/>
        <dbReference type="ChEBI" id="CHEBI:30089"/>
    </reaction>
</comment>
<reference evidence="16 17" key="1">
    <citation type="submission" date="2014-06" db="EMBL/GenBank/DDBJ databases">
        <title>Genome evolution of avian class.</title>
        <authorList>
            <person name="Zhang G."/>
            <person name="Li C."/>
        </authorList>
    </citation>
    <scope>NUCLEOTIDE SEQUENCE [LARGE SCALE GENOMIC DNA]</scope>
    <source>
        <strain evidence="16">BGI_N309</strain>
    </source>
</reference>
<evidence type="ECO:0000256" key="9">
    <source>
        <dbReference type="ARBA" id="ARBA00044973"/>
    </source>
</evidence>
<feature type="domain" description="Fumarylacetoacetase-like C-terminal" evidence="15">
    <location>
        <begin position="1"/>
        <end position="114"/>
    </location>
</feature>
<dbReference type="EMBL" id="KL919580">
    <property type="protein sequence ID" value="KGL85601.1"/>
    <property type="molecule type" value="Genomic_DNA"/>
</dbReference>